<dbReference type="AlphaFoldDB" id="A0A4U5MK54"/>
<evidence type="ECO:0000313" key="3">
    <source>
        <dbReference type="Proteomes" id="UP000298663"/>
    </source>
</evidence>
<dbReference type="SUPFAM" id="SSF81321">
    <property type="entry name" value="Family A G protein-coupled receptor-like"/>
    <property type="match status" value="1"/>
</dbReference>
<sequence>MNHVFDTRTTVIICILMYIIPVLANVLLHVFAEDDDEGFYLFHSDTLEMGGKSSGFGDASYISTVFDWSFYLTVVIVVVTYVLAIVWHSYKKRAFSLSTTTGFFTPATANICMEMRLTIVCLVNLVPPTITTILEYAWTDRDIVGSFVFALLTISDNAINAVVLPLFSQLLRECVKKRILRTVICRRTQVVKVGHQLFDVRRSTMTTIVSPARLS</sequence>
<feature type="transmembrane region" description="Helical" evidence="1">
    <location>
        <begin position="144"/>
        <end position="167"/>
    </location>
</feature>
<accession>A0A4U5MK54</accession>
<dbReference type="OrthoDB" id="10466401at2759"/>
<name>A0A4U5MK54_STECR</name>
<feature type="transmembrane region" description="Helical" evidence="1">
    <location>
        <begin position="12"/>
        <end position="32"/>
    </location>
</feature>
<organism evidence="2 3">
    <name type="scientific">Steinernema carpocapsae</name>
    <name type="common">Entomopathogenic nematode</name>
    <dbReference type="NCBI Taxonomy" id="34508"/>
    <lineage>
        <taxon>Eukaryota</taxon>
        <taxon>Metazoa</taxon>
        <taxon>Ecdysozoa</taxon>
        <taxon>Nematoda</taxon>
        <taxon>Chromadorea</taxon>
        <taxon>Rhabditida</taxon>
        <taxon>Tylenchina</taxon>
        <taxon>Panagrolaimomorpha</taxon>
        <taxon>Strongyloidoidea</taxon>
        <taxon>Steinernematidae</taxon>
        <taxon>Steinernema</taxon>
    </lineage>
</organism>
<reference evidence="2 3" key="2">
    <citation type="journal article" date="2019" name="G3 (Bethesda)">
        <title>Hybrid Assembly of the Genome of the Entomopathogenic Nematode Steinernema carpocapsae Identifies the X-Chromosome.</title>
        <authorList>
            <person name="Serra L."/>
            <person name="Macchietto M."/>
            <person name="Macias-Munoz A."/>
            <person name="McGill C.J."/>
            <person name="Rodriguez I.M."/>
            <person name="Rodriguez B."/>
            <person name="Murad R."/>
            <person name="Mortazavi A."/>
        </authorList>
    </citation>
    <scope>NUCLEOTIDE SEQUENCE [LARGE SCALE GENOMIC DNA]</scope>
    <source>
        <strain evidence="2 3">ALL</strain>
    </source>
</reference>
<feature type="transmembrane region" description="Helical" evidence="1">
    <location>
        <begin position="117"/>
        <end position="138"/>
    </location>
</feature>
<proteinExistence type="predicted"/>
<keyword evidence="3" id="KW-1185">Reference proteome</keyword>
<reference evidence="2 3" key="1">
    <citation type="journal article" date="2015" name="Genome Biol.">
        <title>Comparative genomics of Steinernema reveals deeply conserved gene regulatory networks.</title>
        <authorList>
            <person name="Dillman A.R."/>
            <person name="Macchietto M."/>
            <person name="Porter C.F."/>
            <person name="Rogers A."/>
            <person name="Williams B."/>
            <person name="Antoshechkin I."/>
            <person name="Lee M.M."/>
            <person name="Goodwin Z."/>
            <person name="Lu X."/>
            <person name="Lewis E.E."/>
            <person name="Goodrich-Blair H."/>
            <person name="Stock S.P."/>
            <person name="Adams B.J."/>
            <person name="Sternberg P.W."/>
            <person name="Mortazavi A."/>
        </authorList>
    </citation>
    <scope>NUCLEOTIDE SEQUENCE [LARGE SCALE GENOMIC DNA]</scope>
    <source>
        <strain evidence="2 3">ALL</strain>
    </source>
</reference>
<dbReference type="EMBL" id="AZBU02000007">
    <property type="protein sequence ID" value="TKR69788.1"/>
    <property type="molecule type" value="Genomic_DNA"/>
</dbReference>
<keyword evidence="1" id="KW-1133">Transmembrane helix</keyword>
<gene>
    <name evidence="2" type="ORF">L596_021893</name>
</gene>
<dbReference type="Gene3D" id="1.20.1070.10">
    <property type="entry name" value="Rhodopsin 7-helix transmembrane proteins"/>
    <property type="match status" value="1"/>
</dbReference>
<feature type="transmembrane region" description="Helical" evidence="1">
    <location>
        <begin position="68"/>
        <end position="87"/>
    </location>
</feature>
<dbReference type="Proteomes" id="UP000298663">
    <property type="component" value="Unassembled WGS sequence"/>
</dbReference>
<keyword evidence="1" id="KW-0472">Membrane</keyword>
<protein>
    <submittedName>
        <fullName evidence="2">Uncharacterized protein</fullName>
    </submittedName>
</protein>
<evidence type="ECO:0000256" key="1">
    <source>
        <dbReference type="SAM" id="Phobius"/>
    </source>
</evidence>
<keyword evidence="1" id="KW-0812">Transmembrane</keyword>
<comment type="caution">
    <text evidence="2">The sequence shown here is derived from an EMBL/GenBank/DDBJ whole genome shotgun (WGS) entry which is preliminary data.</text>
</comment>
<evidence type="ECO:0000313" key="2">
    <source>
        <dbReference type="EMBL" id="TKR69788.1"/>
    </source>
</evidence>